<sequence length="107" mass="11277">MASNNSTPTSRSAGRRGIVCGTVRAPDGEPLANFGMFPHAVTPVEVRDILMITDSEGSYSLSLLPGVYIIRTRELADSAARVRGESAEVTVEAGRTVSIDIIVNNGS</sequence>
<protein>
    <recommendedName>
        <fullName evidence="3">Carboxypeptidase regulatory-like domain-containing protein</fullName>
    </recommendedName>
</protein>
<keyword evidence="2" id="KW-1185">Reference proteome</keyword>
<dbReference type="Proteomes" id="UP001614394">
    <property type="component" value="Unassembled WGS sequence"/>
</dbReference>
<dbReference type="InterPro" id="IPR013784">
    <property type="entry name" value="Carb-bd-like_fold"/>
</dbReference>
<organism evidence="1 2">
    <name type="scientific">Streptomyces fildesensis</name>
    <dbReference type="NCBI Taxonomy" id="375757"/>
    <lineage>
        <taxon>Bacteria</taxon>
        <taxon>Bacillati</taxon>
        <taxon>Actinomycetota</taxon>
        <taxon>Actinomycetes</taxon>
        <taxon>Kitasatosporales</taxon>
        <taxon>Streptomycetaceae</taxon>
        <taxon>Streptomyces</taxon>
    </lineage>
</organism>
<reference evidence="1 2" key="1">
    <citation type="submission" date="2024-10" db="EMBL/GenBank/DDBJ databases">
        <title>The Natural Products Discovery Center: Release of the First 8490 Sequenced Strains for Exploring Actinobacteria Biosynthetic Diversity.</title>
        <authorList>
            <person name="Kalkreuter E."/>
            <person name="Kautsar S.A."/>
            <person name="Yang D."/>
            <person name="Bader C.D."/>
            <person name="Teijaro C.N."/>
            <person name="Fluegel L."/>
            <person name="Davis C.M."/>
            <person name="Simpson J.R."/>
            <person name="Lauterbach L."/>
            <person name="Steele A.D."/>
            <person name="Gui C."/>
            <person name="Meng S."/>
            <person name="Li G."/>
            <person name="Viehrig K."/>
            <person name="Ye F."/>
            <person name="Su P."/>
            <person name="Kiefer A.F."/>
            <person name="Nichols A."/>
            <person name="Cepeda A.J."/>
            <person name="Yan W."/>
            <person name="Fan B."/>
            <person name="Jiang Y."/>
            <person name="Adhikari A."/>
            <person name="Zheng C.-J."/>
            <person name="Schuster L."/>
            <person name="Cowan T.M."/>
            <person name="Smanski M.J."/>
            <person name="Chevrette M.G."/>
            <person name="De Carvalho L.P.S."/>
            <person name="Shen B."/>
        </authorList>
    </citation>
    <scope>NUCLEOTIDE SEQUENCE [LARGE SCALE GENOMIC DNA]</scope>
    <source>
        <strain evidence="1 2">NPDC053399</strain>
    </source>
</reference>
<dbReference type="RefSeq" id="WP_399658246.1">
    <property type="nucleotide sequence ID" value="NZ_JBITYG010000020.1"/>
</dbReference>
<comment type="caution">
    <text evidence="1">The sequence shown here is derived from an EMBL/GenBank/DDBJ whole genome shotgun (WGS) entry which is preliminary data.</text>
</comment>
<gene>
    <name evidence="1" type="ORF">ACIGXA_39515</name>
</gene>
<dbReference type="Gene3D" id="2.60.40.1120">
    <property type="entry name" value="Carboxypeptidase-like, regulatory domain"/>
    <property type="match status" value="1"/>
</dbReference>
<accession>A0ABW8CJI3</accession>
<proteinExistence type="predicted"/>
<evidence type="ECO:0000313" key="2">
    <source>
        <dbReference type="Proteomes" id="UP001614394"/>
    </source>
</evidence>
<dbReference type="SUPFAM" id="SSF49452">
    <property type="entry name" value="Starch-binding domain-like"/>
    <property type="match status" value="1"/>
</dbReference>
<evidence type="ECO:0008006" key="3">
    <source>
        <dbReference type="Google" id="ProtNLM"/>
    </source>
</evidence>
<name>A0ABW8CJI3_9ACTN</name>
<dbReference type="EMBL" id="JBITYG010000020">
    <property type="protein sequence ID" value="MFI9106604.1"/>
    <property type="molecule type" value="Genomic_DNA"/>
</dbReference>
<evidence type="ECO:0000313" key="1">
    <source>
        <dbReference type="EMBL" id="MFI9106604.1"/>
    </source>
</evidence>